<dbReference type="GeneID" id="36567341"/>
<dbReference type="STRING" id="418784.A0A2P7YKL3"/>
<feature type="domain" description="Mso1 N-terminal" evidence="2">
    <location>
        <begin position="26"/>
        <end position="62"/>
    </location>
</feature>
<accession>A0A2P7YKL3</accession>
<dbReference type="AlphaFoldDB" id="A0A2P7YKL3"/>
<evidence type="ECO:0000313" key="4">
    <source>
        <dbReference type="EMBL" id="PSK36480.1"/>
    </source>
</evidence>
<dbReference type="EMBL" id="PYFQ01000011">
    <property type="protein sequence ID" value="PSK36480.1"/>
    <property type="molecule type" value="Genomic_DNA"/>
</dbReference>
<sequence>MSQYQPNAAPGKSFISKINSKFSTMAISLHTEKDGLTEDDTLIHHAFVKFFDEQGQGYPEWLGTKNQNGAQPYRGSYQEQLKYQPVRASYNSTHSASTNYSNNSANYTATNPSTASQTGSRPTLGGYSSSDERPGYTRKLSSKLQDMYQRLRASAGSQGSPSAPGRSQSSGSTPRSTAAGQRLREKMMNGSSARPTWGRGNE</sequence>
<dbReference type="OrthoDB" id="4094515at2759"/>
<protein>
    <submittedName>
        <fullName evidence="4">Uncharacterized protein</fullName>
    </submittedName>
</protein>
<evidence type="ECO:0000256" key="1">
    <source>
        <dbReference type="SAM" id="MobiDB-lite"/>
    </source>
</evidence>
<evidence type="ECO:0000259" key="2">
    <source>
        <dbReference type="Pfam" id="PF14475"/>
    </source>
</evidence>
<gene>
    <name evidence="4" type="ORF">C7M61_003953</name>
</gene>
<organism evidence="4 5">
    <name type="scientific">Candidozyma pseudohaemuli</name>
    <dbReference type="NCBI Taxonomy" id="418784"/>
    <lineage>
        <taxon>Eukaryota</taxon>
        <taxon>Fungi</taxon>
        <taxon>Dikarya</taxon>
        <taxon>Ascomycota</taxon>
        <taxon>Saccharomycotina</taxon>
        <taxon>Pichiomycetes</taxon>
        <taxon>Metschnikowiaceae</taxon>
        <taxon>Candidozyma</taxon>
    </lineage>
</organism>
<evidence type="ECO:0000313" key="5">
    <source>
        <dbReference type="Proteomes" id="UP000241107"/>
    </source>
</evidence>
<dbReference type="InterPro" id="IPR059107">
    <property type="entry name" value="Mso1_C"/>
</dbReference>
<dbReference type="InterPro" id="IPR028095">
    <property type="entry name" value="Mso1_N_dom"/>
</dbReference>
<feature type="domain" description="Mso1 membrane-polarising" evidence="3">
    <location>
        <begin position="139"/>
        <end position="185"/>
    </location>
</feature>
<dbReference type="Pfam" id="PF14475">
    <property type="entry name" value="Mso1_Sec1_bdg"/>
    <property type="match status" value="1"/>
</dbReference>
<feature type="region of interest" description="Disordered" evidence="1">
    <location>
        <begin position="149"/>
        <end position="202"/>
    </location>
</feature>
<dbReference type="VEuPathDB" id="FungiDB:C7M61_003953"/>
<feature type="compositionally biased region" description="Low complexity" evidence="1">
    <location>
        <begin position="152"/>
        <end position="172"/>
    </location>
</feature>
<feature type="region of interest" description="Disordered" evidence="1">
    <location>
        <begin position="89"/>
        <end position="137"/>
    </location>
</feature>
<proteinExistence type="predicted"/>
<dbReference type="Pfam" id="PF14477">
    <property type="entry name" value="Mso1_C"/>
    <property type="match status" value="1"/>
</dbReference>
<dbReference type="Proteomes" id="UP000241107">
    <property type="component" value="Unassembled WGS sequence"/>
</dbReference>
<dbReference type="RefSeq" id="XP_024712585.1">
    <property type="nucleotide sequence ID" value="XM_024859283.1"/>
</dbReference>
<reference evidence="4 5" key="1">
    <citation type="submission" date="2018-03" db="EMBL/GenBank/DDBJ databases">
        <title>Candida pseudohaemulonii genome assembly and annotation.</title>
        <authorList>
            <person name="Munoz J.F."/>
            <person name="Gade L.G."/>
            <person name="Chow N.A."/>
            <person name="Litvintseva A.P."/>
            <person name="Loparev V.N."/>
            <person name="Cuomo C.A."/>
        </authorList>
    </citation>
    <scope>NUCLEOTIDE SEQUENCE [LARGE SCALE GENOMIC DNA]</scope>
    <source>
        <strain evidence="4 5">B12108</strain>
    </source>
</reference>
<evidence type="ECO:0000259" key="3">
    <source>
        <dbReference type="Pfam" id="PF14477"/>
    </source>
</evidence>
<feature type="compositionally biased region" description="Low complexity" evidence="1">
    <location>
        <begin position="89"/>
        <end position="116"/>
    </location>
</feature>
<name>A0A2P7YKL3_9ASCO</name>
<keyword evidence="5" id="KW-1185">Reference proteome</keyword>
<comment type="caution">
    <text evidence="4">The sequence shown here is derived from an EMBL/GenBank/DDBJ whole genome shotgun (WGS) entry which is preliminary data.</text>
</comment>
<feature type="compositionally biased region" description="Polar residues" evidence="1">
    <location>
        <begin position="117"/>
        <end position="129"/>
    </location>
</feature>